<proteinExistence type="predicted"/>
<dbReference type="PROSITE" id="PS50250">
    <property type="entry name" value="PCI"/>
    <property type="match status" value="1"/>
</dbReference>
<dbReference type="OMA" id="RETMNFK"/>
<feature type="domain" description="PCI" evidence="2">
    <location>
        <begin position="157"/>
        <end position="342"/>
    </location>
</feature>
<dbReference type="GO" id="GO:0005634">
    <property type="term" value="C:nucleus"/>
    <property type="evidence" value="ECO:0007669"/>
    <property type="project" value="TreeGrafter"/>
</dbReference>
<accession>C5K5A4</accession>
<dbReference type="InterPro" id="IPR005062">
    <property type="entry name" value="SAC3/GANP/THP3_conserved"/>
</dbReference>
<evidence type="ECO:0000313" key="4">
    <source>
        <dbReference type="Proteomes" id="UP000007800"/>
    </source>
</evidence>
<sequence>MPRPKFGQRTTVYSSGGVRQPPKVDADELKRRAARAARFRQVDSKTKDQNSPTADEASEVATPERYVKGTCSVLEKDYLRLTAPARVESVRPPSVLSVAFNRLQQELRYEKPWEYISGQLRAIRQDMKVQGLDGSQLSLDVYTTNARWALESQDLVQFIQCLSAVTRQIHTGSVVLSDNVQAEFLAYEIVYSALQGFQLDQMRCLRRLRSIPRSIREHNFIRSALRLRSWAALGDYYRILKVYESLREQPRRFGKMLPSHMLDLLEIFSENIRLRLLRCLTKAYMQLRVSVISKWLRFPTEGDCRSFLSHHDLPHDADVIVCKQCNLNVRRQVQALECRRVG</sequence>
<name>C5K5A4_PERM5</name>
<evidence type="ECO:0000259" key="2">
    <source>
        <dbReference type="PROSITE" id="PS50250"/>
    </source>
</evidence>
<dbReference type="InParanoid" id="C5K5A4"/>
<feature type="region of interest" description="Disordered" evidence="1">
    <location>
        <begin position="1"/>
        <end position="61"/>
    </location>
</feature>
<evidence type="ECO:0000313" key="3">
    <source>
        <dbReference type="EMBL" id="EER20526.1"/>
    </source>
</evidence>
<dbReference type="InterPro" id="IPR045107">
    <property type="entry name" value="SAC3/GANP/THP3"/>
</dbReference>
<dbReference type="EMBL" id="GG670562">
    <property type="protein sequence ID" value="EER20526.1"/>
    <property type="molecule type" value="Genomic_DNA"/>
</dbReference>
<protein>
    <recommendedName>
        <fullName evidence="2">PCI domain-containing protein</fullName>
    </recommendedName>
</protein>
<dbReference type="Gene3D" id="1.25.40.990">
    <property type="match status" value="1"/>
</dbReference>
<keyword evidence="4" id="KW-1185">Reference proteome</keyword>
<dbReference type="PANTHER" id="PTHR12436">
    <property type="entry name" value="80 KDA MCM3-ASSOCIATED PROTEIN"/>
    <property type="match status" value="1"/>
</dbReference>
<feature type="compositionally biased region" description="Basic and acidic residues" evidence="1">
    <location>
        <begin position="22"/>
        <end position="31"/>
    </location>
</feature>
<reference evidence="3 4" key="1">
    <citation type="submission" date="2008-07" db="EMBL/GenBank/DDBJ databases">
        <authorList>
            <person name="El-Sayed N."/>
            <person name="Caler E."/>
            <person name="Inman J."/>
            <person name="Amedeo P."/>
            <person name="Hass B."/>
            <person name="Wortman J."/>
        </authorList>
    </citation>
    <scope>NUCLEOTIDE SEQUENCE [LARGE SCALE GENOMIC DNA]</scope>
    <source>
        <strain evidence="4">ATCC 50983 / TXsc</strain>
    </source>
</reference>
<dbReference type="Pfam" id="PF03399">
    <property type="entry name" value="SAC3_GANP"/>
    <property type="match status" value="1"/>
</dbReference>
<dbReference type="InterPro" id="IPR000717">
    <property type="entry name" value="PCI_dom"/>
</dbReference>
<dbReference type="PANTHER" id="PTHR12436:SF4">
    <property type="entry name" value="LEUKOCYTE RECEPTOR CLUSTER MEMBER 8"/>
    <property type="match status" value="1"/>
</dbReference>
<dbReference type="OrthoDB" id="199574at2759"/>
<evidence type="ECO:0000256" key="1">
    <source>
        <dbReference type="SAM" id="MobiDB-lite"/>
    </source>
</evidence>
<organism evidence="4">
    <name type="scientific">Perkinsus marinus (strain ATCC 50983 / TXsc)</name>
    <dbReference type="NCBI Taxonomy" id="423536"/>
    <lineage>
        <taxon>Eukaryota</taxon>
        <taxon>Sar</taxon>
        <taxon>Alveolata</taxon>
        <taxon>Perkinsozoa</taxon>
        <taxon>Perkinsea</taxon>
        <taxon>Perkinsida</taxon>
        <taxon>Perkinsidae</taxon>
        <taxon>Perkinsus</taxon>
    </lineage>
</organism>
<dbReference type="RefSeq" id="XP_002788730.1">
    <property type="nucleotide sequence ID" value="XM_002788684.1"/>
</dbReference>
<gene>
    <name evidence="3" type="ORF">Pmar_PMAR010272</name>
</gene>
<dbReference type="GeneID" id="9054074"/>
<dbReference type="Proteomes" id="UP000007800">
    <property type="component" value="Unassembled WGS sequence"/>
</dbReference>
<dbReference type="AlphaFoldDB" id="C5K5A4"/>